<dbReference type="STRING" id="234267.Acid_4284"/>
<organism evidence="7">
    <name type="scientific">Solibacter usitatus (strain Ellin6076)</name>
    <dbReference type="NCBI Taxonomy" id="234267"/>
    <lineage>
        <taxon>Bacteria</taxon>
        <taxon>Pseudomonadati</taxon>
        <taxon>Acidobacteriota</taxon>
        <taxon>Terriglobia</taxon>
        <taxon>Bryobacterales</taxon>
        <taxon>Solibacteraceae</taxon>
        <taxon>Candidatus Solibacter</taxon>
    </lineage>
</organism>
<reference evidence="7" key="1">
    <citation type="submission" date="2006-10" db="EMBL/GenBank/DDBJ databases">
        <title>Complete sequence of Solibacter usitatus Ellin6076.</title>
        <authorList>
            <consortium name="US DOE Joint Genome Institute"/>
            <person name="Copeland A."/>
            <person name="Lucas S."/>
            <person name="Lapidus A."/>
            <person name="Barry K."/>
            <person name="Detter J.C."/>
            <person name="Glavina del Rio T."/>
            <person name="Hammon N."/>
            <person name="Israni S."/>
            <person name="Dalin E."/>
            <person name="Tice H."/>
            <person name="Pitluck S."/>
            <person name="Thompson L.S."/>
            <person name="Brettin T."/>
            <person name="Bruce D."/>
            <person name="Han C."/>
            <person name="Tapia R."/>
            <person name="Gilna P."/>
            <person name="Schmutz J."/>
            <person name="Larimer F."/>
            <person name="Land M."/>
            <person name="Hauser L."/>
            <person name="Kyrpides N."/>
            <person name="Mikhailova N."/>
            <person name="Janssen P.H."/>
            <person name="Kuske C.R."/>
            <person name="Richardson P."/>
        </authorList>
    </citation>
    <scope>NUCLEOTIDE SEQUENCE</scope>
    <source>
        <strain evidence="7">Ellin6076</strain>
    </source>
</reference>
<dbReference type="InParanoid" id="Q01YL9"/>
<feature type="compositionally biased region" description="Pro residues" evidence="6">
    <location>
        <begin position="100"/>
        <end position="112"/>
    </location>
</feature>
<feature type="region of interest" description="Disordered" evidence="6">
    <location>
        <begin position="87"/>
        <end position="112"/>
    </location>
</feature>
<dbReference type="PANTHER" id="PTHR34139">
    <property type="entry name" value="UPF0331 PROTEIN MJ0127"/>
    <property type="match status" value="1"/>
</dbReference>
<sequence length="112" mass="12595">MDFQAFRADRQTIYAVVRALEIISEASCRLPDDDVIQRHPEIDWPAFAAAGNIYRHEYEAVDEALIWHTIQHGLAALQNAADDEFRRLQADPGTATQSNSPPPCYTLPTCPK</sequence>
<keyword evidence="1" id="KW-0597">Phosphoprotein</keyword>
<evidence type="ECO:0000256" key="5">
    <source>
        <dbReference type="ARBA" id="ARBA00022801"/>
    </source>
</evidence>
<keyword evidence="2" id="KW-1277">Toxin-antitoxin system</keyword>
<dbReference type="GO" id="GO:0000166">
    <property type="term" value="F:nucleotide binding"/>
    <property type="evidence" value="ECO:0007669"/>
    <property type="project" value="UniProtKB-KW"/>
</dbReference>
<dbReference type="Pfam" id="PF01934">
    <property type="entry name" value="HepT-like"/>
    <property type="match status" value="1"/>
</dbReference>
<dbReference type="EMBL" id="CP000473">
    <property type="protein sequence ID" value="ABJ85246.1"/>
    <property type="molecule type" value="Genomic_DNA"/>
</dbReference>
<accession>Q01YL9</accession>
<protein>
    <recommendedName>
        <fullName evidence="8">DUF86 domain-containing protein</fullName>
    </recommendedName>
</protein>
<evidence type="ECO:0000256" key="4">
    <source>
        <dbReference type="ARBA" id="ARBA00022741"/>
    </source>
</evidence>
<dbReference type="InterPro" id="IPR051813">
    <property type="entry name" value="HepT_RNase_toxin"/>
</dbReference>
<dbReference type="GO" id="GO:0016787">
    <property type="term" value="F:hydrolase activity"/>
    <property type="evidence" value="ECO:0007669"/>
    <property type="project" value="UniProtKB-KW"/>
</dbReference>
<dbReference type="AlphaFoldDB" id="Q01YL9"/>
<dbReference type="GO" id="GO:0110001">
    <property type="term" value="C:toxin-antitoxin complex"/>
    <property type="evidence" value="ECO:0007669"/>
    <property type="project" value="InterPro"/>
</dbReference>
<evidence type="ECO:0000256" key="3">
    <source>
        <dbReference type="ARBA" id="ARBA00022722"/>
    </source>
</evidence>
<keyword evidence="4" id="KW-0547">Nucleotide-binding</keyword>
<dbReference type="HOGENOM" id="CLU_142825_5_1_0"/>
<name>Q01YL9_SOLUE</name>
<keyword evidence="3" id="KW-0540">Nuclease</keyword>
<evidence type="ECO:0000256" key="2">
    <source>
        <dbReference type="ARBA" id="ARBA00022649"/>
    </source>
</evidence>
<dbReference type="PANTHER" id="PTHR34139:SF1">
    <property type="entry name" value="RNASE MJ1380-RELATED"/>
    <property type="match status" value="1"/>
</dbReference>
<evidence type="ECO:0000256" key="1">
    <source>
        <dbReference type="ARBA" id="ARBA00022553"/>
    </source>
</evidence>
<proteinExistence type="predicted"/>
<evidence type="ECO:0000313" key="7">
    <source>
        <dbReference type="EMBL" id="ABJ85246.1"/>
    </source>
</evidence>
<dbReference type="eggNOG" id="COG2361">
    <property type="taxonomic scope" value="Bacteria"/>
</dbReference>
<dbReference type="InterPro" id="IPR008201">
    <property type="entry name" value="HepT-like"/>
</dbReference>
<evidence type="ECO:0008006" key="8">
    <source>
        <dbReference type="Google" id="ProtNLM"/>
    </source>
</evidence>
<dbReference type="KEGG" id="sus:Acid_4284"/>
<gene>
    <name evidence="7" type="ordered locus">Acid_4284</name>
</gene>
<dbReference type="GO" id="GO:0004540">
    <property type="term" value="F:RNA nuclease activity"/>
    <property type="evidence" value="ECO:0007669"/>
    <property type="project" value="InterPro"/>
</dbReference>
<keyword evidence="5" id="KW-0378">Hydrolase</keyword>
<evidence type="ECO:0000256" key="6">
    <source>
        <dbReference type="SAM" id="MobiDB-lite"/>
    </source>
</evidence>